<reference evidence="3" key="1">
    <citation type="submission" date="2020-02" db="EMBL/GenBank/DDBJ databases">
        <authorList>
            <person name="Scholz U."/>
            <person name="Mascher M."/>
            <person name="Fiebig A."/>
        </authorList>
    </citation>
    <scope>NUCLEOTIDE SEQUENCE</scope>
</reference>
<dbReference type="GO" id="GO:0003729">
    <property type="term" value="F:mRNA binding"/>
    <property type="evidence" value="ECO:0007669"/>
    <property type="project" value="TreeGrafter"/>
</dbReference>
<feature type="repeat" description="PPR" evidence="2">
    <location>
        <begin position="243"/>
        <end position="277"/>
    </location>
</feature>
<dbReference type="Pfam" id="PF12854">
    <property type="entry name" value="PPR_1"/>
    <property type="match status" value="1"/>
</dbReference>
<dbReference type="Pfam" id="PF13041">
    <property type="entry name" value="PPR_2"/>
    <property type="match status" value="4"/>
</dbReference>
<dbReference type="NCBIfam" id="TIGR00756">
    <property type="entry name" value="PPR"/>
    <property type="match status" value="9"/>
</dbReference>
<dbReference type="AlphaFoldDB" id="A0A7I8K3B3"/>
<dbReference type="OrthoDB" id="185373at2759"/>
<feature type="repeat" description="PPR" evidence="2">
    <location>
        <begin position="315"/>
        <end position="349"/>
    </location>
</feature>
<organism evidence="3 4">
    <name type="scientific">Spirodela intermedia</name>
    <name type="common">Intermediate duckweed</name>
    <dbReference type="NCBI Taxonomy" id="51605"/>
    <lineage>
        <taxon>Eukaryota</taxon>
        <taxon>Viridiplantae</taxon>
        <taxon>Streptophyta</taxon>
        <taxon>Embryophyta</taxon>
        <taxon>Tracheophyta</taxon>
        <taxon>Spermatophyta</taxon>
        <taxon>Magnoliopsida</taxon>
        <taxon>Liliopsida</taxon>
        <taxon>Araceae</taxon>
        <taxon>Lemnoideae</taxon>
        <taxon>Spirodela</taxon>
    </lineage>
</organism>
<evidence type="ECO:0000256" key="1">
    <source>
        <dbReference type="ARBA" id="ARBA00022737"/>
    </source>
</evidence>
<dbReference type="Pfam" id="PF01535">
    <property type="entry name" value="PPR"/>
    <property type="match status" value="3"/>
</dbReference>
<dbReference type="PROSITE" id="PS51375">
    <property type="entry name" value="PPR"/>
    <property type="match status" value="10"/>
</dbReference>
<protein>
    <submittedName>
        <fullName evidence="3">Uncharacterized protein</fullName>
    </submittedName>
</protein>
<dbReference type="InterPro" id="IPR011990">
    <property type="entry name" value="TPR-like_helical_dom_sf"/>
</dbReference>
<feature type="repeat" description="PPR" evidence="2">
    <location>
        <begin position="385"/>
        <end position="419"/>
    </location>
</feature>
<dbReference type="InterPro" id="IPR002885">
    <property type="entry name" value="PPR_rpt"/>
</dbReference>
<dbReference type="EMBL" id="LR746265">
    <property type="protein sequence ID" value="CAA7391540.1"/>
    <property type="molecule type" value="Genomic_DNA"/>
</dbReference>
<dbReference type="PANTHER" id="PTHR47932">
    <property type="entry name" value="ATPASE EXPRESSION PROTEIN 3"/>
    <property type="match status" value="1"/>
</dbReference>
<accession>A0A7I8K3B3</accession>
<dbReference type="Proteomes" id="UP000663760">
    <property type="component" value="Chromosome 2"/>
</dbReference>
<evidence type="ECO:0000313" key="3">
    <source>
        <dbReference type="EMBL" id="CAA7391540.1"/>
    </source>
</evidence>
<feature type="repeat" description="PPR" evidence="2">
    <location>
        <begin position="278"/>
        <end position="314"/>
    </location>
</feature>
<dbReference type="PANTHER" id="PTHR47932:SF34">
    <property type="entry name" value="OS10G0147250 PROTEIN"/>
    <property type="match status" value="1"/>
</dbReference>
<evidence type="ECO:0000256" key="2">
    <source>
        <dbReference type="PROSITE-ProRule" id="PRU00708"/>
    </source>
</evidence>
<feature type="repeat" description="PPR" evidence="2">
    <location>
        <begin position="420"/>
        <end position="454"/>
    </location>
</feature>
<feature type="repeat" description="PPR" evidence="2">
    <location>
        <begin position="350"/>
        <end position="384"/>
    </location>
</feature>
<feature type="repeat" description="PPR" evidence="2">
    <location>
        <begin position="203"/>
        <end position="237"/>
    </location>
</feature>
<evidence type="ECO:0000313" key="4">
    <source>
        <dbReference type="Proteomes" id="UP000663760"/>
    </source>
</evidence>
<proteinExistence type="predicted"/>
<feature type="repeat" description="PPR" evidence="2">
    <location>
        <begin position="533"/>
        <end position="567"/>
    </location>
</feature>
<dbReference type="Gene3D" id="1.25.40.10">
    <property type="entry name" value="Tetratricopeptide repeat domain"/>
    <property type="match status" value="5"/>
</dbReference>
<keyword evidence="4" id="KW-1185">Reference proteome</keyword>
<gene>
    <name evidence="3" type="ORF">SI8410_02002823</name>
</gene>
<feature type="repeat" description="PPR" evidence="2">
    <location>
        <begin position="498"/>
        <end position="532"/>
    </location>
</feature>
<name>A0A7I8K3B3_SPIIN</name>
<keyword evidence="1" id="KW-0677">Repeat</keyword>
<sequence length="747" mass="82866">MLRRRRRHVDRFLAVAGLSSSSSSSYRSSASPLKLSSLFESLEDADLGGEGEAEDDRLHRTIAGLINGQPVPWPPQILFALAALAPRLTQPTIVRALDLIKPPSAALRFFRWAQCRRCPQLSLDDRAHFKMLQVLCRCRNLSAATDFLFSLDSKTTTNDSGDARILHDRFFNALIRAHARSGEIRESINLFRRMRDEFGISPSVFSFNSLLSVLLRRGRTHSARKLFDEMVQRDVAGAAVTPDVCTFNILIRGYCLNSMVDDGFRLFKEMDRWGCKPDVLTYNALLDGLCRAGKTRIAHNLLDGMRMKSPEIHPTVVSYTIVIRGYCGMRCIAEAVELFREMTCSGVKPSSITYNTLVQGLCEARRMDLIKEVMEQEEWAAFKPDTCTFNTLITAYCNMGCIKEALEVFAKMKGMKAKPDSATYSVLIRALCQSEDFHRAEALVDELLEKEVLTRRAAGCCAPLMAAYNPIFDYLCRNGRASKAGAVFRQLLAKGTVDVASCKILILGHCREGALRDAHEIVAEMVRRELKPDEDTYEALIDGFLKRGDVGFARKTLEKMHGSGHRPKTSTFHSVLSGVLGSGGGGLLEGACDLLTTMLERKIRPSLDLSTALVSGLFRADLSAKAFEVLGLLYDSGYRVKMEELMASLCDSQKLPEARDLLLFCLKQPQQKVDAQVCGKVTMGLCQAGRASDAFGLFQELTEREVGLSTGILKDLEAALEAQGKLKQAHFVSKRRMREESAGGGQD</sequence>
<feature type="repeat" description="PPR" evidence="2">
    <location>
        <begin position="167"/>
        <end position="197"/>
    </location>
</feature>